<feature type="transmembrane region" description="Helical" evidence="16">
    <location>
        <begin position="45"/>
        <end position="66"/>
    </location>
</feature>
<evidence type="ECO:0000256" key="5">
    <source>
        <dbReference type="ARBA" id="ARBA00022670"/>
    </source>
</evidence>
<dbReference type="EMBL" id="CP131060">
    <property type="protein sequence ID" value="WNY25541.1"/>
    <property type="molecule type" value="Genomic_DNA"/>
</dbReference>
<evidence type="ECO:0000256" key="4">
    <source>
        <dbReference type="ARBA" id="ARBA00022605"/>
    </source>
</evidence>
<evidence type="ECO:0000256" key="17">
    <source>
        <dbReference type="PIRSR" id="PIRSR006404-1"/>
    </source>
</evidence>
<evidence type="ECO:0000256" key="13">
    <source>
        <dbReference type="ARBA" id="ARBA00023122"/>
    </source>
</evidence>
<dbReference type="GO" id="GO:0046872">
    <property type="term" value="F:metal ion binding"/>
    <property type="evidence" value="ECO:0007669"/>
    <property type="project" value="UniProtKB-UniRule"/>
</dbReference>
<dbReference type="CDD" id="cd06164">
    <property type="entry name" value="S2P-M50_SpoIVFB_CBS"/>
    <property type="match status" value="1"/>
</dbReference>
<dbReference type="GO" id="GO:0008237">
    <property type="term" value="F:metallopeptidase activity"/>
    <property type="evidence" value="ECO:0007669"/>
    <property type="project" value="UniProtKB-UniRule"/>
</dbReference>
<evidence type="ECO:0000256" key="14">
    <source>
        <dbReference type="ARBA" id="ARBA00023136"/>
    </source>
</evidence>
<protein>
    <recommendedName>
        <fullName evidence="16">Zinc metalloprotease</fullName>
    </recommendedName>
</protein>
<evidence type="ECO:0000256" key="15">
    <source>
        <dbReference type="ARBA" id="ARBA00023167"/>
    </source>
</evidence>
<feature type="transmembrane region" description="Helical" evidence="16">
    <location>
        <begin position="112"/>
        <end position="130"/>
    </location>
</feature>
<evidence type="ECO:0000256" key="10">
    <source>
        <dbReference type="ARBA" id="ARBA00022833"/>
    </source>
</evidence>
<organism evidence="22 23">
    <name type="scientific">Methanolapillus millepedarum</name>
    <dbReference type="NCBI Taxonomy" id="3028296"/>
    <lineage>
        <taxon>Archaea</taxon>
        <taxon>Methanobacteriati</taxon>
        <taxon>Methanobacteriota</taxon>
        <taxon>Stenosarchaea group</taxon>
        <taxon>Methanomicrobia</taxon>
        <taxon>Methanosarcinales</taxon>
        <taxon>Methanosarcinaceae</taxon>
        <taxon>Methanolapillus</taxon>
    </lineage>
</organism>
<keyword evidence="23" id="KW-1185">Reference proteome</keyword>
<evidence type="ECO:0000256" key="3">
    <source>
        <dbReference type="ARBA" id="ARBA00022475"/>
    </source>
</evidence>
<dbReference type="PANTHER" id="PTHR39188:SF3">
    <property type="entry name" value="STAGE IV SPORULATION PROTEIN FB"/>
    <property type="match status" value="1"/>
</dbReference>
<keyword evidence="10 16" id="KW-0862">Zinc</keyword>
<evidence type="ECO:0000256" key="18">
    <source>
        <dbReference type="PIRSR" id="PIRSR006404-2"/>
    </source>
</evidence>
<evidence type="ECO:0000256" key="19">
    <source>
        <dbReference type="PROSITE-ProRule" id="PRU00703"/>
    </source>
</evidence>
<evidence type="ECO:0000256" key="9">
    <source>
        <dbReference type="ARBA" id="ARBA00022801"/>
    </source>
</evidence>
<feature type="transmembrane region" description="Helical" evidence="16">
    <location>
        <begin position="162"/>
        <end position="183"/>
    </location>
</feature>
<evidence type="ECO:0000256" key="11">
    <source>
        <dbReference type="ARBA" id="ARBA00022989"/>
    </source>
</evidence>
<keyword evidence="14 16" id="KW-0472">Membrane</keyword>
<reference evidence="22 23" key="1">
    <citation type="submission" date="2023-07" db="EMBL/GenBank/DDBJ databases">
        <title>Closed genoem sequence of Methanosarcinaceae archaeon Ac7.</title>
        <authorList>
            <person name="Poehlein A."/>
            <person name="Protasov E."/>
            <person name="Platt K."/>
            <person name="Reeh H."/>
            <person name="Daniel R."/>
            <person name="Brune A."/>
        </authorList>
    </citation>
    <scope>NUCLEOTIDE SEQUENCE [LARGE SCALE GENOMIC DNA]</scope>
    <source>
        <strain evidence="22 23">Ac7</strain>
    </source>
</reference>
<feature type="active site" evidence="17">
    <location>
        <position position="67"/>
    </location>
</feature>
<accession>A0AA96V4E5</accession>
<evidence type="ECO:0000256" key="12">
    <source>
        <dbReference type="ARBA" id="ARBA00023049"/>
    </source>
</evidence>
<feature type="binding site" evidence="18">
    <location>
        <position position="186"/>
    </location>
    <ligand>
        <name>Zn(2+)</name>
        <dbReference type="ChEBI" id="CHEBI:29105"/>
        <note>catalytic</note>
    </ligand>
</feature>
<evidence type="ECO:0000256" key="2">
    <source>
        <dbReference type="ARBA" id="ARBA00007931"/>
    </source>
</evidence>
<evidence type="ECO:0000256" key="20">
    <source>
        <dbReference type="SAM" id="MobiDB-lite"/>
    </source>
</evidence>
<feature type="compositionally biased region" description="Basic and acidic residues" evidence="20">
    <location>
        <begin position="400"/>
        <end position="410"/>
    </location>
</feature>
<feature type="domain" description="CBS" evidence="21">
    <location>
        <begin position="264"/>
        <end position="320"/>
    </location>
</feature>
<keyword evidence="4" id="KW-0028">Amino-acid biosynthesis</keyword>
<dbReference type="Pfam" id="PF02163">
    <property type="entry name" value="Peptidase_M50"/>
    <property type="match status" value="1"/>
</dbReference>
<keyword evidence="6 16" id="KW-0812">Transmembrane</keyword>
<dbReference type="Gene3D" id="3.10.580.10">
    <property type="entry name" value="CBS-domain"/>
    <property type="match status" value="1"/>
</dbReference>
<feature type="binding site" evidence="18">
    <location>
        <position position="70"/>
    </location>
    <ligand>
        <name>Zn(2+)</name>
        <dbReference type="ChEBI" id="CHEBI:29105"/>
        <note>catalytic</note>
    </ligand>
</feature>
<keyword evidence="3 16" id="KW-1003">Cell membrane</keyword>
<dbReference type="SUPFAM" id="SSF54631">
    <property type="entry name" value="CBS-domain pair"/>
    <property type="match status" value="1"/>
</dbReference>
<dbReference type="SMART" id="SM00116">
    <property type="entry name" value="CBS"/>
    <property type="match status" value="2"/>
</dbReference>
<dbReference type="Pfam" id="PF00571">
    <property type="entry name" value="CBS"/>
    <property type="match status" value="2"/>
</dbReference>
<feature type="binding site" evidence="18">
    <location>
        <position position="66"/>
    </location>
    <ligand>
        <name>Zn(2+)</name>
        <dbReference type="ChEBI" id="CHEBI:29105"/>
        <note>catalytic</note>
    </ligand>
</feature>
<evidence type="ECO:0000256" key="8">
    <source>
        <dbReference type="ARBA" id="ARBA00022737"/>
    </source>
</evidence>
<gene>
    <name evidence="22" type="primary">rip3</name>
    <name evidence="22" type="ORF">MsAc7_10930</name>
</gene>
<feature type="transmembrane region" description="Helical" evidence="16">
    <location>
        <begin position="214"/>
        <end position="240"/>
    </location>
</feature>
<evidence type="ECO:0000256" key="6">
    <source>
        <dbReference type="ARBA" id="ARBA00022692"/>
    </source>
</evidence>
<keyword evidence="8" id="KW-0677">Repeat</keyword>
<feature type="transmembrane region" description="Helical" evidence="16">
    <location>
        <begin position="72"/>
        <end position="92"/>
    </location>
</feature>
<dbReference type="GO" id="GO:0009086">
    <property type="term" value="P:methionine biosynthetic process"/>
    <property type="evidence" value="ECO:0007669"/>
    <property type="project" value="UniProtKB-KW"/>
</dbReference>
<dbReference type="PIRSF" id="PIRSF006404">
    <property type="entry name" value="UCP006404_Pept_M50_CBS"/>
    <property type="match status" value="1"/>
</dbReference>
<dbReference type="InterPro" id="IPR016483">
    <property type="entry name" value="UCP006404_Pept_M50_CBS"/>
</dbReference>
<dbReference type="GeneID" id="89230200"/>
<dbReference type="PANTHER" id="PTHR39188">
    <property type="entry name" value="MEMBRANE-ASSOCIATED ZINC METALLOPROTEASE M50B"/>
    <property type="match status" value="1"/>
</dbReference>
<evidence type="ECO:0000256" key="16">
    <source>
        <dbReference type="PIRNR" id="PIRNR006404"/>
    </source>
</evidence>
<evidence type="ECO:0000313" key="22">
    <source>
        <dbReference type="EMBL" id="WNY25541.1"/>
    </source>
</evidence>
<dbReference type="InterPro" id="IPR008915">
    <property type="entry name" value="Peptidase_M50"/>
</dbReference>
<evidence type="ECO:0000259" key="21">
    <source>
        <dbReference type="PROSITE" id="PS51371"/>
    </source>
</evidence>
<feature type="domain" description="CBS" evidence="21">
    <location>
        <begin position="326"/>
        <end position="383"/>
    </location>
</feature>
<feature type="transmembrane region" description="Helical" evidence="16">
    <location>
        <begin position="13"/>
        <end position="33"/>
    </location>
</feature>
<keyword evidence="12 16" id="KW-0482">Metalloprotease</keyword>
<proteinExistence type="inferred from homology"/>
<sequence>MAFKIATIKGIPIYIHMTFLLVFLLFAFLFDITRFPYGFAGVEPAMLRYLFSAAAAFLFFVTLLIHELCHSILATSYGIKIQGITLFFFGGVSMMENPKDEKAVEPSKELKIALVGPLSSIIIGLIFLGLNYVFFGVFYGAPIIAGSVMVGGWEIMYRDISVLLFLVGALNLFLGIFNILPVFPMDGGRVLRAWLAQRYPFQKATEIAVQTGKIFSVVMAVIGILIFNFWLALLAVFLYLSASEEGKAVKTTFMLENVKVGDIMTKNVITVDESMKLADFVNFVFQNKHPGYPVLHNGYVTGTITVDDVKRVNEAERYAFSVKDVMQKDIISVSPETLALDAFEKMNMSRVGRLVVLDSDRKLAGILSRTDLMTAINLRSSLTNTDNIGPDFSKNNSSKNESKDKYHDPK</sequence>
<keyword evidence="7 16" id="KW-0479">Metal-binding</keyword>
<dbReference type="PROSITE" id="PS51371">
    <property type="entry name" value="CBS"/>
    <property type="match status" value="2"/>
</dbReference>
<dbReference type="GO" id="GO:0005886">
    <property type="term" value="C:plasma membrane"/>
    <property type="evidence" value="ECO:0007669"/>
    <property type="project" value="UniProtKB-SubCell"/>
</dbReference>
<dbReference type="InterPro" id="IPR046342">
    <property type="entry name" value="CBS_dom_sf"/>
</dbReference>
<dbReference type="GO" id="GO:0006508">
    <property type="term" value="P:proteolysis"/>
    <property type="evidence" value="ECO:0007669"/>
    <property type="project" value="UniProtKB-KW"/>
</dbReference>
<evidence type="ECO:0000313" key="23">
    <source>
        <dbReference type="Proteomes" id="UP001303587"/>
    </source>
</evidence>
<keyword evidence="13 19" id="KW-0129">CBS domain</keyword>
<keyword evidence="11 16" id="KW-1133">Transmembrane helix</keyword>
<dbReference type="Proteomes" id="UP001303587">
    <property type="component" value="Chromosome"/>
</dbReference>
<comment type="subcellular location">
    <subcellularLocation>
        <location evidence="1 16">Cell membrane</location>
        <topology evidence="1 16">Multi-pass membrane protein</topology>
    </subcellularLocation>
</comment>
<dbReference type="RefSeq" id="WP_338101906.1">
    <property type="nucleotide sequence ID" value="NZ_CP131060.1"/>
</dbReference>
<dbReference type="InterPro" id="IPR000644">
    <property type="entry name" value="CBS_dom"/>
</dbReference>
<keyword evidence="5 16" id="KW-0645">Protease</keyword>
<comment type="similarity">
    <text evidence="2 16">Belongs to the peptidase M50B family.</text>
</comment>
<dbReference type="AlphaFoldDB" id="A0AA96V4E5"/>
<evidence type="ECO:0000256" key="7">
    <source>
        <dbReference type="ARBA" id="ARBA00022723"/>
    </source>
</evidence>
<evidence type="ECO:0000256" key="1">
    <source>
        <dbReference type="ARBA" id="ARBA00004651"/>
    </source>
</evidence>
<feature type="region of interest" description="Disordered" evidence="20">
    <location>
        <begin position="386"/>
        <end position="410"/>
    </location>
</feature>
<comment type="cofactor">
    <cofactor evidence="16 18">
        <name>Zn(2+)</name>
        <dbReference type="ChEBI" id="CHEBI:29105"/>
    </cofactor>
    <text evidence="16 18">Binds 1 zinc ion per subunit.</text>
</comment>
<keyword evidence="15" id="KW-0486">Methionine biosynthesis</keyword>
<name>A0AA96V4E5_9EURY</name>
<keyword evidence="9 16" id="KW-0378">Hydrolase</keyword>